<evidence type="ECO:0008006" key="4">
    <source>
        <dbReference type="Google" id="ProtNLM"/>
    </source>
</evidence>
<reference evidence="2" key="1">
    <citation type="submission" date="2018-01" db="EMBL/GenBank/DDBJ databases">
        <authorList>
            <person name="Yu X.-D."/>
        </authorList>
    </citation>
    <scope>NUCLEOTIDE SEQUENCE</scope>
    <source>
        <strain evidence="2">ZX-21</strain>
    </source>
</reference>
<dbReference type="Proteomes" id="UP000237222">
    <property type="component" value="Unassembled WGS sequence"/>
</dbReference>
<evidence type="ECO:0000256" key="1">
    <source>
        <dbReference type="ARBA" id="ARBA00022729"/>
    </source>
</evidence>
<dbReference type="AlphaFoldDB" id="A0A2S4HCY7"/>
<protein>
    <recommendedName>
        <fullName evidence="4">SnoaL-like domain-containing protein</fullName>
    </recommendedName>
</protein>
<dbReference type="SUPFAM" id="SSF54427">
    <property type="entry name" value="NTF2-like"/>
    <property type="match status" value="2"/>
</dbReference>
<organism evidence="2 3">
    <name type="scientific">Zhongshania marina</name>
    <dbReference type="NCBI Taxonomy" id="2304603"/>
    <lineage>
        <taxon>Bacteria</taxon>
        <taxon>Pseudomonadati</taxon>
        <taxon>Pseudomonadota</taxon>
        <taxon>Gammaproteobacteria</taxon>
        <taxon>Cellvibrionales</taxon>
        <taxon>Spongiibacteraceae</taxon>
        <taxon>Zhongshania</taxon>
    </lineage>
</organism>
<evidence type="ECO:0000313" key="3">
    <source>
        <dbReference type="Proteomes" id="UP000237222"/>
    </source>
</evidence>
<gene>
    <name evidence="2" type="ORF">C0068_14900</name>
</gene>
<accession>A0A2S4HCY7</accession>
<dbReference type="InterPro" id="IPR019546">
    <property type="entry name" value="TAT_signal_bac_arc"/>
</dbReference>
<proteinExistence type="predicted"/>
<comment type="caution">
    <text evidence="2">The sequence shown here is derived from an EMBL/GenBank/DDBJ whole genome shotgun (WGS) entry which is preliminary data.</text>
</comment>
<sequence length="244" mass="27987">MHLGYLNHPEELDKLEEKNRRSFLKKAGAAFLVAGVSPAIAFNEPKSKKKNGGGFDDIGRMGMSTGEDWIDTFFNGGSKEIIHYYADDFVFEDITFFQTIQNKEELYRAFLPFDNNGPDSPLGTHQFDIIRYDGGPAGDRTALLRQNIPEGYTQEEWALWSSDAITGADHDYDEWAVMNWVWKATHNMDFLGLPAKGKTTHTRGITFHCYKNRKIVREFTYWNFRGVAIQLGAFPPPDQFWLKK</sequence>
<keyword evidence="1" id="KW-0732">Signal</keyword>
<dbReference type="NCBIfam" id="TIGR01409">
    <property type="entry name" value="TAT_signal_seq"/>
    <property type="match status" value="1"/>
</dbReference>
<dbReference type="OrthoDB" id="129343at2"/>
<dbReference type="Gene3D" id="3.10.450.50">
    <property type="match status" value="1"/>
</dbReference>
<evidence type="ECO:0000313" key="2">
    <source>
        <dbReference type="EMBL" id="POP51827.1"/>
    </source>
</evidence>
<name>A0A2S4HCY7_9GAMM</name>
<dbReference type="EMBL" id="PQGG01000034">
    <property type="protein sequence ID" value="POP51827.1"/>
    <property type="molecule type" value="Genomic_DNA"/>
</dbReference>
<dbReference type="InterPro" id="IPR032710">
    <property type="entry name" value="NTF2-like_dom_sf"/>
</dbReference>
<dbReference type="RefSeq" id="WP_103685276.1">
    <property type="nucleotide sequence ID" value="NZ_PQGG01000034.1"/>
</dbReference>